<protein>
    <recommendedName>
        <fullName evidence="3">Thioesterase domain-containing protein</fullName>
    </recommendedName>
</protein>
<evidence type="ECO:0000313" key="1">
    <source>
        <dbReference type="EMBL" id="MBJ8339327.1"/>
    </source>
</evidence>
<organism evidence="1 2">
    <name type="scientific">Antrihabitans stalagmiti</name>
    <dbReference type="NCBI Taxonomy" id="2799499"/>
    <lineage>
        <taxon>Bacteria</taxon>
        <taxon>Bacillati</taxon>
        <taxon>Actinomycetota</taxon>
        <taxon>Actinomycetes</taxon>
        <taxon>Mycobacteriales</taxon>
        <taxon>Nocardiaceae</taxon>
        <taxon>Antrihabitans</taxon>
    </lineage>
</organism>
<dbReference type="Gene3D" id="3.10.129.10">
    <property type="entry name" value="Hotdog Thioesterase"/>
    <property type="match status" value="1"/>
</dbReference>
<dbReference type="RefSeq" id="WP_199704038.1">
    <property type="nucleotide sequence ID" value="NZ_JAEMNV010000003.1"/>
</dbReference>
<dbReference type="Proteomes" id="UP000655868">
    <property type="component" value="Unassembled WGS sequence"/>
</dbReference>
<proteinExistence type="predicted"/>
<sequence length="249" mass="26062">MIDRIATRTTELLGRLTIDSRFNGPPASANGGYACGRIAAFVDGPSRVTLRKPPPLETELSVHRDDDGIMRVVADGVVYAEACSIDPGILIAPARPTMAEAEAARNRHPGNGIRHLLSDCFVCGPERSNGLHVSPGILDGHDDVTASPFVPDATVGDADGVVPSEIVWAALDCSSYPAVALQSGPICLLGRLSVVQRRPIHVGDQLVAVGWTLAVSGRKYRTAAALVDPDGVTVAQSEAVWIALTGDAS</sequence>
<comment type="caution">
    <text evidence="1">The sequence shown here is derived from an EMBL/GenBank/DDBJ whole genome shotgun (WGS) entry which is preliminary data.</text>
</comment>
<gene>
    <name evidence="1" type="ORF">JGU71_10540</name>
</gene>
<keyword evidence="2" id="KW-1185">Reference proteome</keyword>
<evidence type="ECO:0000313" key="2">
    <source>
        <dbReference type="Proteomes" id="UP000655868"/>
    </source>
</evidence>
<dbReference type="CDD" id="cd03440">
    <property type="entry name" value="hot_dog"/>
    <property type="match status" value="1"/>
</dbReference>
<reference evidence="1" key="1">
    <citation type="submission" date="2020-12" db="EMBL/GenBank/DDBJ databases">
        <title>Antrihabitans popcorni sp. nov. and Antrihabitans auranticaus sp. nov., isolated from a larva cave.</title>
        <authorList>
            <person name="Lee S.D."/>
            <person name="Kim I.S."/>
        </authorList>
    </citation>
    <scope>NUCLEOTIDE SEQUENCE</scope>
    <source>
        <strain evidence="1">YC3-6</strain>
    </source>
</reference>
<dbReference type="InterPro" id="IPR029069">
    <property type="entry name" value="HotDog_dom_sf"/>
</dbReference>
<name>A0A934NQ82_9NOCA</name>
<dbReference type="SUPFAM" id="SSF54637">
    <property type="entry name" value="Thioesterase/thiol ester dehydrase-isomerase"/>
    <property type="match status" value="1"/>
</dbReference>
<dbReference type="EMBL" id="JAEMNV010000003">
    <property type="protein sequence ID" value="MBJ8339327.1"/>
    <property type="molecule type" value="Genomic_DNA"/>
</dbReference>
<evidence type="ECO:0008006" key="3">
    <source>
        <dbReference type="Google" id="ProtNLM"/>
    </source>
</evidence>
<dbReference type="PROSITE" id="PS51257">
    <property type="entry name" value="PROKAR_LIPOPROTEIN"/>
    <property type="match status" value="1"/>
</dbReference>
<dbReference type="AlphaFoldDB" id="A0A934NQ82"/>
<accession>A0A934NQ82</accession>